<gene>
    <name evidence="9" type="ORF">P8C59_007924</name>
</gene>
<dbReference type="InterPro" id="IPR036915">
    <property type="entry name" value="Cyclin-like_sf"/>
</dbReference>
<feature type="region of interest" description="Disordered" evidence="6">
    <location>
        <begin position="733"/>
        <end position="831"/>
    </location>
</feature>
<comment type="caution">
    <text evidence="9">The sequence shown here is derived from an EMBL/GenBank/DDBJ whole genome shotgun (WGS) entry which is preliminary data.</text>
</comment>
<evidence type="ECO:0000313" key="10">
    <source>
        <dbReference type="Proteomes" id="UP001217918"/>
    </source>
</evidence>
<dbReference type="FunFam" id="1.10.472.10:FF:000001">
    <property type="entry name" value="G2/mitotic-specific cyclin"/>
    <property type="match status" value="1"/>
</dbReference>
<evidence type="ECO:0000256" key="3">
    <source>
        <dbReference type="ARBA" id="ARBA00023127"/>
    </source>
</evidence>
<reference evidence="9" key="1">
    <citation type="journal article" date="2023" name="Mol. Plant Microbe Interact.">
        <title>Elucidating the Obligate Nature and Biological Capacity of an Invasive Fungal Corn Pathogen.</title>
        <authorList>
            <person name="MacCready J.S."/>
            <person name="Roggenkamp E.M."/>
            <person name="Gdanetz K."/>
            <person name="Chilvers M.I."/>
        </authorList>
    </citation>
    <scope>NUCLEOTIDE SEQUENCE</scope>
    <source>
        <strain evidence="9">PM02</strain>
    </source>
</reference>
<dbReference type="GO" id="GO:0044772">
    <property type="term" value="P:mitotic cell cycle phase transition"/>
    <property type="evidence" value="ECO:0007669"/>
    <property type="project" value="UniProtKB-ARBA"/>
</dbReference>
<proteinExistence type="inferred from homology"/>
<feature type="region of interest" description="Disordered" evidence="6">
    <location>
        <begin position="1673"/>
        <end position="1727"/>
    </location>
</feature>
<feature type="compositionally biased region" description="Basic and acidic residues" evidence="6">
    <location>
        <begin position="154"/>
        <end position="163"/>
    </location>
</feature>
<dbReference type="InterPro" id="IPR013763">
    <property type="entry name" value="Cyclin-like_dom"/>
</dbReference>
<feature type="compositionally biased region" description="Basic and acidic residues" evidence="6">
    <location>
        <begin position="808"/>
        <end position="819"/>
    </location>
</feature>
<feature type="region of interest" description="Disordered" evidence="6">
    <location>
        <begin position="848"/>
        <end position="878"/>
    </location>
</feature>
<accession>A0AAD9I9P4</accession>
<feature type="domain" description="Cyclin C-terminal" evidence="8">
    <location>
        <begin position="356"/>
        <end position="470"/>
    </location>
</feature>
<feature type="domain" description="Cyclin-like" evidence="7">
    <location>
        <begin position="360"/>
        <end position="441"/>
    </location>
</feature>
<dbReference type="Pfam" id="PF08578">
    <property type="entry name" value="DUF1765"/>
    <property type="match status" value="1"/>
</dbReference>
<comment type="similarity">
    <text evidence="1">Belongs to the cyclin family. Cyclin AB subfamily.</text>
</comment>
<dbReference type="PROSITE" id="PS00292">
    <property type="entry name" value="CYCLINS"/>
    <property type="match status" value="1"/>
</dbReference>
<feature type="compositionally biased region" description="Low complexity" evidence="6">
    <location>
        <begin position="920"/>
        <end position="944"/>
    </location>
</feature>
<dbReference type="PANTHER" id="PTHR37988:SF1">
    <property type="entry name" value="UPF0592 MEMBRANE PROTEIN C7D4.03C"/>
    <property type="match status" value="1"/>
</dbReference>
<evidence type="ECO:0000256" key="4">
    <source>
        <dbReference type="ARBA" id="ARBA00023306"/>
    </source>
</evidence>
<dbReference type="InterPro" id="IPR013887">
    <property type="entry name" value="UPF0592"/>
</dbReference>
<sequence length="1931" mass="211606">MAFLRKLYRDLAFHRRLQTSLLIFTSIITIPISRAFAANTPGRRSLNTDKIQENASQTASGRANVAKADGGDGKKAAGKVGLVSKAAQPSGIQKKTAAPRPALAAKESNKKVEKRSGSGSNTIGVQKRKVSAAASSAMIKEEEFPGEASPGEGEPLRKKVHTAEVEKKKSVTVKKETVLAKAPQEEESDVEVREETEEPVPFHYPEGVQDLDAEDMHDPLMVAEYTNDIIEYLRDLESRSLPNPAYMDHQDDLEWKTRGILIDWLIEVHTRFHLLPETLFLAINIIDRFLSAKVVQLDRLQLVGVAAMFIASKYEEVLSPHVANFRHVADDGFSEDEILAAERTILGVLKYDLSYPNPMNFLRRISKADNYDIQCRTIGKYLMEISLLDHRFMAYRPSHVAAAAMYLARLIFDRGEWDLTIAWYAGFTEEDVEPVVELMVDYLARPVTHEAFFKKYASKKFLKASLITRQWARKNHALYNIPNPDLEGFYSELRGFFHLACDAGTDEQKHGRSVDVKPVKAPVKPGTSCAGAVSHEMKSQTGTMAPAVEARMASLGPHSPSDLASDLSTAPKHMPPESSEFSLAGQDGTVRKGGKDTRRPCLPDDGSPSSTILLPSLPSLPSLPVFDAASFDLDIKLSTSLHFHDSFEATLARVQRTTAVDKDLETNDTMTVTATTTITPAVPIDADKAGKSTRKRPSGASRRHSWLLSSTSAINVRDLGLTAKMRKHGCTDALVAKPESGRSAAKSVNLKPMERPRTMESFADFAKRSWRCRSPSPSPSPSAAPYGGSSNSSSSSSSSRHSMAYPGDDPRQPSRDRPATEPASGTTRALNRASVYLTRLKQRPHSVFSKPLSDHAAKPKLHSADATPGTIADQGATTATATATAETAAGGDLIAANSSPDPSTAAPSLNLNLHHRNRNNRNSSHTASSEASSTTGTAASENASQSTAETSVTMANPIMLRDPLWATFRTLEADFAKFATKTTTTARMTLVRTALVPFLRKTGGHPSNHSRKMVSPEDVERRATILNKWWHGLLAMLDGGNARHGLGILTTTDGFTSTATPLQPVAGVDRPTLLEVATMMMMRPEWRLCTTRHQPISDRHPTAGCDADVWANSEFLVESAEHNVRTMFQTNLLAQMAIAVEKMSQRHAPLSLVTWCGKACAYAFFFAPGIAHVLVRLWMLQPDLLRRVADECGLPRGNAGESHAIAGLFPGHVADLVWTSAKSLGDTLRTAAQLPMNTAKIPWHGPWVTRWRGGDTDLFFIFCKYYFILADEFMPTGLPSAEKARAPAFVLVQAQMLAVLDTTIHRQASIDAALLGPPLSDALHGVDATLTPITLPSNLLRDMNENRLVILLRDVLWEGNHVPPSVKHTFAQAFMTVMKAATKRTSRYEHGAHFVLCDFLEEALPALDVYQNAVAHVMAPSLPGDSDTGDEDPIDPVDYIDWPFWFDVGRMILDSNNTMSEIRLLSFLFSVWDAVASDEERKKAVCLGWLLTEVVFESFFNHWCPMVRAYYMRLLCWRVCRDTGRPSDVDTQIFLLVSHRLSTVWSHYLWSKQQAEENRRLPPSTAPCLPSPGRRFMIIKTEIQAPQPGLMLAFDRMSSSCPSREAMIAYNHSIAMHDETTSPSSKKAENGSSGYKRKWNLLGKVLSFSVTPSNAAAVGQTGAHRRVWEDELETARRETAASRSLKAIPPGSHHGSGPKTPTKPQQTYSPTGAPPPSSDSPSSTASSPLYEAAQLVFRFTLAGQPSNHHGMLAPRDRVLDQPMLPAPAQATVGSWNPMESLLATRRYSGSSQTGLVSEARDSPRLDVTPSLSAAMKHGGMGADREKDMSLGFTVRAVSEDDEFELGEKEHPLEAQQSDGTHAGLPQTQPVKPVGVYAAGAAYTGRALAEWALVVNECNNFVERRREEGVLGLRDMEVPSLGVEGMGMRARA</sequence>
<evidence type="ECO:0000256" key="1">
    <source>
        <dbReference type="ARBA" id="ARBA00006955"/>
    </source>
</evidence>
<evidence type="ECO:0000256" key="6">
    <source>
        <dbReference type="SAM" id="MobiDB-lite"/>
    </source>
</evidence>
<keyword evidence="2" id="KW-0132">Cell division</keyword>
<dbReference type="InterPro" id="IPR004367">
    <property type="entry name" value="Cyclin_C-dom"/>
</dbReference>
<feature type="compositionally biased region" description="Acidic residues" evidence="6">
    <location>
        <begin position="185"/>
        <end position="198"/>
    </location>
</feature>
<dbReference type="EMBL" id="JAQQPM010000007">
    <property type="protein sequence ID" value="KAK2073661.1"/>
    <property type="molecule type" value="Genomic_DNA"/>
</dbReference>
<feature type="region of interest" description="Disordered" evidence="6">
    <location>
        <begin position="685"/>
        <end position="704"/>
    </location>
</feature>
<feature type="compositionally biased region" description="Polar residues" evidence="6">
    <location>
        <begin position="896"/>
        <end position="907"/>
    </location>
</feature>
<feature type="compositionally biased region" description="Basic and acidic residues" evidence="6">
    <location>
        <begin position="107"/>
        <end position="116"/>
    </location>
</feature>
<organism evidence="9 10">
    <name type="scientific">Phyllachora maydis</name>
    <dbReference type="NCBI Taxonomy" id="1825666"/>
    <lineage>
        <taxon>Eukaryota</taxon>
        <taxon>Fungi</taxon>
        <taxon>Dikarya</taxon>
        <taxon>Ascomycota</taxon>
        <taxon>Pezizomycotina</taxon>
        <taxon>Sordariomycetes</taxon>
        <taxon>Sordariomycetidae</taxon>
        <taxon>Phyllachorales</taxon>
        <taxon>Phyllachoraceae</taxon>
        <taxon>Phyllachora</taxon>
    </lineage>
</organism>
<dbReference type="SUPFAM" id="SSF47954">
    <property type="entry name" value="Cyclin-like"/>
    <property type="match status" value="2"/>
</dbReference>
<dbReference type="CDD" id="cd20512">
    <property type="entry name" value="CYCLIN_CLBs_yeast_rpt2"/>
    <property type="match status" value="1"/>
</dbReference>
<dbReference type="Pfam" id="PF02984">
    <property type="entry name" value="Cyclin_C"/>
    <property type="match status" value="1"/>
</dbReference>
<dbReference type="SMART" id="SM01332">
    <property type="entry name" value="Cyclin_C"/>
    <property type="match status" value="1"/>
</dbReference>
<dbReference type="InterPro" id="IPR048258">
    <property type="entry name" value="Cyclins_cyclin-box"/>
</dbReference>
<dbReference type="GO" id="GO:0016538">
    <property type="term" value="F:cyclin-dependent protein serine/threonine kinase regulator activity"/>
    <property type="evidence" value="ECO:0007669"/>
    <property type="project" value="UniProtKB-ARBA"/>
</dbReference>
<keyword evidence="10" id="KW-1185">Reference proteome</keyword>
<feature type="compositionally biased region" description="Low complexity" evidence="6">
    <location>
        <begin position="78"/>
        <end position="87"/>
    </location>
</feature>
<protein>
    <recommendedName>
        <fullName evidence="11">Cyclin N-terminal domain-containing protein</fullName>
    </recommendedName>
</protein>
<feature type="region of interest" description="Disordered" evidence="6">
    <location>
        <begin position="893"/>
        <end position="950"/>
    </location>
</feature>
<dbReference type="InterPro" id="IPR006671">
    <property type="entry name" value="Cyclin_N"/>
</dbReference>
<feature type="compositionally biased region" description="Basic and acidic residues" evidence="6">
    <location>
        <begin position="589"/>
        <end position="602"/>
    </location>
</feature>
<evidence type="ECO:0000256" key="5">
    <source>
        <dbReference type="RuleBase" id="RU000383"/>
    </source>
</evidence>
<evidence type="ECO:0000313" key="9">
    <source>
        <dbReference type="EMBL" id="KAK2073661.1"/>
    </source>
</evidence>
<keyword evidence="4" id="KW-0131">Cell cycle</keyword>
<dbReference type="PANTHER" id="PTHR37988">
    <property type="entry name" value="UPF0592 MEMBRANE PROTEIN C7D4.03C"/>
    <property type="match status" value="1"/>
</dbReference>
<name>A0AAD9I9P4_9PEZI</name>
<dbReference type="GO" id="GO:0051301">
    <property type="term" value="P:cell division"/>
    <property type="evidence" value="ECO:0007669"/>
    <property type="project" value="UniProtKB-KW"/>
</dbReference>
<feature type="domain" description="Cyclin-like" evidence="7">
    <location>
        <begin position="263"/>
        <end position="347"/>
    </location>
</feature>
<dbReference type="SMART" id="SM00385">
    <property type="entry name" value="CYCLIN"/>
    <property type="match status" value="2"/>
</dbReference>
<evidence type="ECO:0000259" key="7">
    <source>
        <dbReference type="SMART" id="SM00385"/>
    </source>
</evidence>
<feature type="region of interest" description="Disordered" evidence="6">
    <location>
        <begin position="53"/>
        <end position="163"/>
    </location>
</feature>
<evidence type="ECO:0008006" key="11">
    <source>
        <dbReference type="Google" id="ProtNLM"/>
    </source>
</evidence>
<keyword evidence="3 5" id="KW-0195">Cyclin</keyword>
<dbReference type="CDD" id="cd20568">
    <property type="entry name" value="CYCLIN_CLBs_yeast_rpt1"/>
    <property type="match status" value="1"/>
</dbReference>
<dbReference type="Gene3D" id="1.10.472.10">
    <property type="entry name" value="Cyclin-like"/>
    <property type="match status" value="2"/>
</dbReference>
<dbReference type="FunFam" id="1.10.472.10:FF:000005">
    <property type="entry name" value="G2/mitotic-specific cyclin B"/>
    <property type="match status" value="1"/>
</dbReference>
<dbReference type="Pfam" id="PF00134">
    <property type="entry name" value="Cyclin_N"/>
    <property type="match status" value="1"/>
</dbReference>
<feature type="compositionally biased region" description="Low complexity" evidence="6">
    <location>
        <begin position="783"/>
        <end position="799"/>
    </location>
</feature>
<evidence type="ECO:0000256" key="2">
    <source>
        <dbReference type="ARBA" id="ARBA00022618"/>
    </source>
</evidence>
<dbReference type="Proteomes" id="UP001217918">
    <property type="component" value="Unassembled WGS sequence"/>
</dbReference>
<feature type="region of interest" description="Disordered" evidence="6">
    <location>
        <begin position="555"/>
        <end position="608"/>
    </location>
</feature>
<feature type="compositionally biased region" description="Basic residues" evidence="6">
    <location>
        <begin position="691"/>
        <end position="704"/>
    </location>
</feature>
<feature type="region of interest" description="Disordered" evidence="6">
    <location>
        <begin position="179"/>
        <end position="204"/>
    </location>
</feature>
<evidence type="ECO:0000259" key="8">
    <source>
        <dbReference type="SMART" id="SM01332"/>
    </source>
</evidence>